<dbReference type="PANTHER" id="PTHR40255:SF1">
    <property type="entry name" value="PROTOPORPHYRINOGEN IX OXIDASE"/>
    <property type="match status" value="1"/>
</dbReference>
<dbReference type="EC" id="1.3.99.-" evidence="14 15"/>
<evidence type="ECO:0000256" key="3">
    <source>
        <dbReference type="ARBA" id="ARBA00006501"/>
    </source>
</evidence>
<dbReference type="InterPro" id="IPR005265">
    <property type="entry name" value="HemJ-like"/>
</dbReference>
<name>A0A3E1F1G9_9FLAO</name>
<evidence type="ECO:0000256" key="5">
    <source>
        <dbReference type="ARBA" id="ARBA00022475"/>
    </source>
</evidence>
<evidence type="ECO:0000256" key="4">
    <source>
        <dbReference type="ARBA" id="ARBA00017504"/>
    </source>
</evidence>
<evidence type="ECO:0000256" key="1">
    <source>
        <dbReference type="ARBA" id="ARBA00004651"/>
    </source>
</evidence>
<comment type="catalytic activity">
    <reaction evidence="13 14 15">
        <text>protoporphyrinogen IX + 3 A = protoporphyrin IX + 3 AH2</text>
        <dbReference type="Rhea" id="RHEA:62000"/>
        <dbReference type="ChEBI" id="CHEBI:13193"/>
        <dbReference type="ChEBI" id="CHEBI:17499"/>
        <dbReference type="ChEBI" id="CHEBI:57306"/>
        <dbReference type="ChEBI" id="CHEBI:57307"/>
    </reaction>
</comment>
<feature type="transmembrane region" description="Helical" evidence="14">
    <location>
        <begin position="126"/>
        <end position="144"/>
    </location>
</feature>
<keyword evidence="10 14" id="KW-0560">Oxidoreductase</keyword>
<evidence type="ECO:0000256" key="13">
    <source>
        <dbReference type="ARBA" id="ARBA00048390"/>
    </source>
</evidence>
<dbReference type="GO" id="GO:0005886">
    <property type="term" value="C:plasma membrane"/>
    <property type="evidence" value="ECO:0007669"/>
    <property type="project" value="UniProtKB-SubCell"/>
</dbReference>
<keyword evidence="12 14" id="KW-0472">Membrane</keyword>
<evidence type="ECO:0000313" key="17">
    <source>
        <dbReference type="Proteomes" id="UP000257127"/>
    </source>
</evidence>
<dbReference type="UniPathway" id="UPA00251">
    <property type="reaction ID" value="UER00324"/>
</dbReference>
<dbReference type="GO" id="GO:0046872">
    <property type="term" value="F:metal ion binding"/>
    <property type="evidence" value="ECO:0007669"/>
    <property type="project" value="UniProtKB-UniRule"/>
</dbReference>
<comment type="caution">
    <text evidence="16">The sequence shown here is derived from an EMBL/GenBank/DDBJ whole genome shotgun (WGS) entry which is preliminary data.</text>
</comment>
<keyword evidence="7 14" id="KW-0812">Transmembrane</keyword>
<sequence length="177" mass="20972">MSYTVFKALHIIFMVSWFAGLFYIVRLFIYHTEAQEKDEVEKNILSKQFVEMEKKLWWIITTPAMILTVIFGVSMLIYNPALLKMDWMHLKLAFVLLLLIYHFTCQKIMFKLKNNEFTWTSNKLRLWNEVATLALVAIVFLVIMKNSLNWIYGTIGFFAVAIALMIGIKIYKRIRNK</sequence>
<dbReference type="OrthoDB" id="9800824at2"/>
<dbReference type="PANTHER" id="PTHR40255">
    <property type="entry name" value="UPF0093 MEMBRANE PROTEIN SLR1790"/>
    <property type="match status" value="1"/>
</dbReference>
<accession>A0A3E1F1G9</accession>
<proteinExistence type="inferred from homology"/>
<dbReference type="GO" id="GO:0070818">
    <property type="term" value="F:protoporphyrinogen oxidase activity"/>
    <property type="evidence" value="ECO:0007669"/>
    <property type="project" value="UniProtKB-UniRule"/>
</dbReference>
<feature type="transmembrane region" description="Helical" evidence="14">
    <location>
        <begin position="6"/>
        <end position="29"/>
    </location>
</feature>
<feature type="binding site" description="axial binding residue" evidence="14">
    <location>
        <position position="10"/>
    </location>
    <ligand>
        <name>heme</name>
        <dbReference type="ChEBI" id="CHEBI:30413"/>
    </ligand>
    <ligandPart>
        <name>Fe</name>
        <dbReference type="ChEBI" id="CHEBI:18248"/>
    </ligandPart>
</feature>
<reference evidence="16 17" key="1">
    <citation type="submission" date="2018-08" db="EMBL/GenBank/DDBJ databases">
        <title>The draft genome squence of Brumimicrobium sp. N62.</title>
        <authorList>
            <person name="Du Z.-J."/>
            <person name="Luo H.-R."/>
        </authorList>
    </citation>
    <scope>NUCLEOTIDE SEQUENCE [LARGE SCALE GENOMIC DNA]</scope>
    <source>
        <strain evidence="16 17">N62</strain>
    </source>
</reference>
<comment type="pathway">
    <text evidence="2 14 15">Porphyrin-containing compound metabolism; protoporphyrin-IX biosynthesis; protoporphyrin-IX from protoporphyrinogen-IX: step 1/1.</text>
</comment>
<evidence type="ECO:0000256" key="2">
    <source>
        <dbReference type="ARBA" id="ARBA00005073"/>
    </source>
</evidence>
<comment type="similarity">
    <text evidence="3 14 15">Belongs to the HemJ family.</text>
</comment>
<dbReference type="NCBIfam" id="TIGR00701">
    <property type="entry name" value="protoporphyrinogen oxidase HemJ"/>
    <property type="match status" value="1"/>
</dbReference>
<keyword evidence="6 14" id="KW-0349">Heme</keyword>
<feature type="binding site" description="axial binding residue" evidence="14">
    <location>
        <position position="91"/>
    </location>
    <ligand>
        <name>heme</name>
        <dbReference type="ChEBI" id="CHEBI:30413"/>
    </ligand>
    <ligandPart>
        <name>Fe</name>
        <dbReference type="ChEBI" id="CHEBI:18248"/>
    </ligandPart>
</feature>
<dbReference type="AlphaFoldDB" id="A0A3E1F1G9"/>
<keyword evidence="17" id="KW-1185">Reference proteome</keyword>
<feature type="transmembrane region" description="Helical" evidence="14">
    <location>
        <begin position="87"/>
        <end position="105"/>
    </location>
</feature>
<dbReference type="HAMAP" id="MF_02239">
    <property type="entry name" value="HemJ"/>
    <property type="match status" value="1"/>
</dbReference>
<evidence type="ECO:0000256" key="10">
    <source>
        <dbReference type="ARBA" id="ARBA00023002"/>
    </source>
</evidence>
<dbReference type="EMBL" id="QURB01000001">
    <property type="protein sequence ID" value="RFC55589.1"/>
    <property type="molecule type" value="Genomic_DNA"/>
</dbReference>
<evidence type="ECO:0000313" key="16">
    <source>
        <dbReference type="EMBL" id="RFC55589.1"/>
    </source>
</evidence>
<evidence type="ECO:0000256" key="15">
    <source>
        <dbReference type="PIRNR" id="PIRNR004638"/>
    </source>
</evidence>
<evidence type="ECO:0000256" key="14">
    <source>
        <dbReference type="HAMAP-Rule" id="MF_02239"/>
    </source>
</evidence>
<comment type="cofactor">
    <cofactor evidence="14 15">
        <name>heme b</name>
        <dbReference type="ChEBI" id="CHEBI:60344"/>
    </cofactor>
    <text evidence="14 15">Binds 1 heme b (iron(II)-protoporphyrin IX) group per subunit.</text>
</comment>
<feature type="transmembrane region" description="Helical" evidence="14">
    <location>
        <begin position="56"/>
        <end position="81"/>
    </location>
</feature>
<evidence type="ECO:0000256" key="7">
    <source>
        <dbReference type="ARBA" id="ARBA00022692"/>
    </source>
</evidence>
<dbReference type="RefSeq" id="WP_116879424.1">
    <property type="nucleotide sequence ID" value="NZ_QURB01000001.1"/>
</dbReference>
<organism evidence="16 17">
    <name type="scientific">Brumimicrobium aurantiacum</name>
    <dbReference type="NCBI Taxonomy" id="1737063"/>
    <lineage>
        <taxon>Bacteria</taxon>
        <taxon>Pseudomonadati</taxon>
        <taxon>Bacteroidota</taxon>
        <taxon>Flavobacteriia</taxon>
        <taxon>Flavobacteriales</taxon>
        <taxon>Crocinitomicaceae</taxon>
        <taxon>Brumimicrobium</taxon>
    </lineage>
</organism>
<keyword evidence="9 14" id="KW-1133">Transmembrane helix</keyword>
<dbReference type="Proteomes" id="UP000257127">
    <property type="component" value="Unassembled WGS sequence"/>
</dbReference>
<keyword evidence="5 14" id="KW-1003">Cell membrane</keyword>
<evidence type="ECO:0000256" key="8">
    <source>
        <dbReference type="ARBA" id="ARBA00022723"/>
    </source>
</evidence>
<evidence type="ECO:0000256" key="6">
    <source>
        <dbReference type="ARBA" id="ARBA00022617"/>
    </source>
</evidence>
<dbReference type="Pfam" id="PF03653">
    <property type="entry name" value="UPF0093"/>
    <property type="match status" value="1"/>
</dbReference>
<feature type="transmembrane region" description="Helical" evidence="14">
    <location>
        <begin position="150"/>
        <end position="171"/>
    </location>
</feature>
<evidence type="ECO:0000256" key="12">
    <source>
        <dbReference type="ARBA" id="ARBA00023136"/>
    </source>
</evidence>
<comment type="subunit">
    <text evidence="14">Homodimer.</text>
</comment>
<gene>
    <name evidence="16" type="primary">hemJ</name>
    <name evidence="16" type="ORF">DXU93_01265</name>
</gene>
<dbReference type="PIRSF" id="PIRSF004638">
    <property type="entry name" value="UCP004638"/>
    <property type="match status" value="1"/>
</dbReference>
<keyword evidence="11 14" id="KW-0408">Iron</keyword>
<evidence type="ECO:0000256" key="9">
    <source>
        <dbReference type="ARBA" id="ARBA00022989"/>
    </source>
</evidence>
<protein>
    <recommendedName>
        <fullName evidence="4 14">Protoporphyrinogen IX oxidase</fullName>
        <shortName evidence="14">PPO</shortName>
        <ecNumber evidence="14 15">1.3.99.-</ecNumber>
    </recommendedName>
</protein>
<dbReference type="GO" id="GO:0006782">
    <property type="term" value="P:protoporphyrinogen IX biosynthetic process"/>
    <property type="evidence" value="ECO:0007669"/>
    <property type="project" value="UniProtKB-UniRule"/>
</dbReference>
<comment type="function">
    <text evidence="14 15">Catalyzes the oxidation of protoporphyrinogen IX to protoporphyrin IX.</text>
</comment>
<keyword evidence="8 14" id="KW-0479">Metal-binding</keyword>
<evidence type="ECO:0000256" key="11">
    <source>
        <dbReference type="ARBA" id="ARBA00023004"/>
    </source>
</evidence>
<comment type="subcellular location">
    <subcellularLocation>
        <location evidence="1 14">Cell membrane</location>
        <topology evidence="1 14">Multi-pass membrane protein</topology>
    </subcellularLocation>
</comment>